<dbReference type="Pfam" id="PF13431">
    <property type="entry name" value="TPR_17"/>
    <property type="match status" value="1"/>
</dbReference>
<gene>
    <name evidence="3" type="ORF">METZ01_LOCUS192659</name>
</gene>
<dbReference type="SMART" id="SM00028">
    <property type="entry name" value="TPR"/>
    <property type="match status" value="3"/>
</dbReference>
<dbReference type="AlphaFoldDB" id="A0A382DNK0"/>
<evidence type="ECO:0000256" key="1">
    <source>
        <dbReference type="ARBA" id="ARBA00022737"/>
    </source>
</evidence>
<protein>
    <recommendedName>
        <fullName evidence="4">Tetratricopeptide repeat protein</fullName>
    </recommendedName>
</protein>
<accession>A0A382DNK0</accession>
<keyword evidence="2" id="KW-0802">TPR repeat</keyword>
<dbReference type="Pfam" id="PF13181">
    <property type="entry name" value="TPR_8"/>
    <property type="match status" value="2"/>
</dbReference>
<keyword evidence="1" id="KW-0677">Repeat</keyword>
<dbReference type="SUPFAM" id="SSF81901">
    <property type="entry name" value="HCP-like"/>
    <property type="match status" value="1"/>
</dbReference>
<evidence type="ECO:0000256" key="2">
    <source>
        <dbReference type="ARBA" id="ARBA00022803"/>
    </source>
</evidence>
<dbReference type="SUPFAM" id="SSF48452">
    <property type="entry name" value="TPR-like"/>
    <property type="match status" value="1"/>
</dbReference>
<reference evidence="3" key="1">
    <citation type="submission" date="2018-05" db="EMBL/GenBank/DDBJ databases">
        <authorList>
            <person name="Lanie J.A."/>
            <person name="Ng W.-L."/>
            <person name="Kazmierczak K.M."/>
            <person name="Andrzejewski T.M."/>
            <person name="Davidsen T.M."/>
            <person name="Wayne K.J."/>
            <person name="Tettelin H."/>
            <person name="Glass J.I."/>
            <person name="Rusch D."/>
            <person name="Podicherti R."/>
            <person name="Tsui H.-C.T."/>
            <person name="Winkler M.E."/>
        </authorList>
    </citation>
    <scope>NUCLEOTIDE SEQUENCE</scope>
</reference>
<organism evidence="3">
    <name type="scientific">marine metagenome</name>
    <dbReference type="NCBI Taxonomy" id="408172"/>
    <lineage>
        <taxon>unclassified sequences</taxon>
        <taxon>metagenomes</taxon>
        <taxon>ecological metagenomes</taxon>
    </lineage>
</organism>
<dbReference type="InterPro" id="IPR011990">
    <property type="entry name" value="TPR-like_helical_dom_sf"/>
</dbReference>
<name>A0A382DNK0_9ZZZZ</name>
<evidence type="ECO:0000313" key="3">
    <source>
        <dbReference type="EMBL" id="SVB39805.1"/>
    </source>
</evidence>
<proteinExistence type="predicted"/>
<dbReference type="PANTHER" id="PTHR44858:SF1">
    <property type="entry name" value="UDP-N-ACETYLGLUCOSAMINE--PEPTIDE N-ACETYLGLUCOSAMINYLTRANSFERASE SPINDLY-RELATED"/>
    <property type="match status" value="1"/>
</dbReference>
<dbReference type="PANTHER" id="PTHR44858">
    <property type="entry name" value="TETRATRICOPEPTIDE REPEAT PROTEIN 6"/>
    <property type="match status" value="1"/>
</dbReference>
<sequence>MRKNFYLILICFCITISYSQKKELKLAERNIKSEDYSAAKQNIQLAEKLASQMDAKTTIKYHYLKGVANYANGGSNIEESSVALENLNKAIDLESTSSTKVYTPKAKELRIAMLNRFVEDSKKSLEQEDYKSAYLNLEMSYRVSPNDTLYLYNAALVATENKDFDQALSFYNELIDLDFTGITTNYYATEKATGEDQLFASPDQRKLFIKAGTHENPKDLELESVEMNVLRSMAAIYKNNKDYESSLSFIEKAKNIDENDINIVLLESNIRWEMGDVESYEKLITKALEIEPENADLHFNLGVISSDKGDVDKAMSHYNKAIETDSTYTKAYLNAAALVLKKEESIIEEMNSLGTSNADYNRYDELKIVREDLYNSAIPYLESVYELDNNNLSAVRTLRNIYSAIDDMDNYNKFKAIAEDIESKID</sequence>
<dbReference type="EMBL" id="UINC01040229">
    <property type="protein sequence ID" value="SVB39805.1"/>
    <property type="molecule type" value="Genomic_DNA"/>
</dbReference>
<dbReference type="InterPro" id="IPR019734">
    <property type="entry name" value="TPR_rpt"/>
</dbReference>
<dbReference type="InterPro" id="IPR050498">
    <property type="entry name" value="Ycf3"/>
</dbReference>
<dbReference type="GO" id="GO:0009279">
    <property type="term" value="C:cell outer membrane"/>
    <property type="evidence" value="ECO:0007669"/>
    <property type="project" value="TreeGrafter"/>
</dbReference>
<dbReference type="PROSITE" id="PS50005">
    <property type="entry name" value="TPR"/>
    <property type="match status" value="2"/>
</dbReference>
<dbReference type="Gene3D" id="1.25.40.10">
    <property type="entry name" value="Tetratricopeptide repeat domain"/>
    <property type="match status" value="2"/>
</dbReference>
<evidence type="ECO:0008006" key="4">
    <source>
        <dbReference type="Google" id="ProtNLM"/>
    </source>
</evidence>
<dbReference type="GO" id="GO:0046813">
    <property type="term" value="P:receptor-mediated virion attachment to host cell"/>
    <property type="evidence" value="ECO:0007669"/>
    <property type="project" value="TreeGrafter"/>
</dbReference>